<evidence type="ECO:0000313" key="4">
    <source>
        <dbReference type="Proteomes" id="UP000193498"/>
    </source>
</evidence>
<comment type="caution">
    <text evidence="3">The sequence shown here is derived from an EMBL/GenBank/DDBJ whole genome shotgun (WGS) entry which is preliminary data.</text>
</comment>
<evidence type="ECO:0000256" key="2">
    <source>
        <dbReference type="SAM" id="SignalP"/>
    </source>
</evidence>
<feature type="region of interest" description="Disordered" evidence="1">
    <location>
        <begin position="76"/>
        <end position="116"/>
    </location>
</feature>
<sequence>MQPLALNLFALISLGFYNPVVLGLPSSLSFTNPQEPAMMDVSPGDSAQLQPSEPSSIMTLNQKLFNQMDQLKFPGDGSNGQIWASPHAYQPASQFTQDEKGAVGGKSESAESYGDSIRTKFQQKMSSVLDQAAETLNKKLDGFASTDPASTPPKT</sequence>
<protein>
    <submittedName>
        <fullName evidence="3">Uncharacterized protein</fullName>
    </submittedName>
</protein>
<feature type="signal peptide" evidence="2">
    <location>
        <begin position="1"/>
        <end position="23"/>
    </location>
</feature>
<accession>A0A1Y1YRH0</accession>
<organism evidence="3 4">
    <name type="scientific">Basidiobolus meristosporus CBS 931.73</name>
    <dbReference type="NCBI Taxonomy" id="1314790"/>
    <lineage>
        <taxon>Eukaryota</taxon>
        <taxon>Fungi</taxon>
        <taxon>Fungi incertae sedis</taxon>
        <taxon>Zoopagomycota</taxon>
        <taxon>Entomophthoromycotina</taxon>
        <taxon>Basidiobolomycetes</taxon>
        <taxon>Basidiobolales</taxon>
        <taxon>Basidiobolaceae</taxon>
        <taxon>Basidiobolus</taxon>
    </lineage>
</organism>
<dbReference type="EMBL" id="MCFE01000083">
    <property type="protein sequence ID" value="ORY00414.1"/>
    <property type="molecule type" value="Genomic_DNA"/>
</dbReference>
<gene>
    <name evidence="3" type="ORF">K493DRAFT_335366</name>
</gene>
<proteinExistence type="predicted"/>
<feature type="chain" id="PRO_5013322314" evidence="2">
    <location>
        <begin position="24"/>
        <end position="155"/>
    </location>
</feature>
<dbReference type="AlphaFoldDB" id="A0A1Y1YRH0"/>
<evidence type="ECO:0000256" key="1">
    <source>
        <dbReference type="SAM" id="MobiDB-lite"/>
    </source>
</evidence>
<name>A0A1Y1YRH0_9FUNG</name>
<dbReference type="Proteomes" id="UP000193498">
    <property type="component" value="Unassembled WGS sequence"/>
</dbReference>
<reference evidence="3 4" key="1">
    <citation type="submission" date="2016-07" db="EMBL/GenBank/DDBJ databases">
        <title>Pervasive Adenine N6-methylation of Active Genes in Fungi.</title>
        <authorList>
            <consortium name="DOE Joint Genome Institute"/>
            <person name="Mondo S.J."/>
            <person name="Dannebaum R.O."/>
            <person name="Kuo R.C."/>
            <person name="Labutti K."/>
            <person name="Haridas S."/>
            <person name="Kuo A."/>
            <person name="Salamov A."/>
            <person name="Ahrendt S.R."/>
            <person name="Lipzen A."/>
            <person name="Sullivan W."/>
            <person name="Andreopoulos W.B."/>
            <person name="Clum A."/>
            <person name="Lindquist E."/>
            <person name="Daum C."/>
            <person name="Ramamoorthy G.K."/>
            <person name="Gryganskyi A."/>
            <person name="Culley D."/>
            <person name="Magnuson J.K."/>
            <person name="James T.Y."/>
            <person name="O'Malley M.A."/>
            <person name="Stajich J.E."/>
            <person name="Spatafora J.W."/>
            <person name="Visel A."/>
            <person name="Grigoriev I.V."/>
        </authorList>
    </citation>
    <scope>NUCLEOTIDE SEQUENCE [LARGE SCALE GENOMIC DNA]</scope>
    <source>
        <strain evidence="3 4">CBS 931.73</strain>
    </source>
</reference>
<keyword evidence="2" id="KW-0732">Signal</keyword>
<evidence type="ECO:0000313" key="3">
    <source>
        <dbReference type="EMBL" id="ORY00414.1"/>
    </source>
</evidence>
<dbReference type="InParanoid" id="A0A1Y1YRH0"/>
<keyword evidence="4" id="KW-1185">Reference proteome</keyword>